<dbReference type="Pfam" id="PF07500">
    <property type="entry name" value="TFIIS_M"/>
    <property type="match status" value="1"/>
</dbReference>
<sequence>MIKCNDSNRDRLREAFRLYQKFLVRPTKVSEKRWMRVIQSELPYLRSPLFEKWGSSIGSNKLEYRSVVFNLKDQKNPDFRRKMLLGQIEPERIVSPRLQKRWPMIKEELRTNRLRRRLYSSANTEAHLRPQMINSSVGVSSGSALTTSCKLEVLTNL</sequence>
<protein>
    <recommendedName>
        <fullName evidence="5">TFIIS central domain-containing protein</fullName>
    </recommendedName>
</protein>
<comment type="caution">
    <text evidence="6">The sequence shown here is derived from an EMBL/GenBank/DDBJ whole genome shotgun (WGS) entry which is preliminary data.</text>
</comment>
<dbReference type="EMBL" id="BSYO01000039">
    <property type="protein sequence ID" value="GMH30986.1"/>
    <property type="molecule type" value="Genomic_DNA"/>
</dbReference>
<reference evidence="6" key="1">
    <citation type="submission" date="2023-05" db="EMBL/GenBank/DDBJ databases">
        <title>Nepenthes gracilis genome sequencing.</title>
        <authorList>
            <person name="Fukushima K."/>
        </authorList>
    </citation>
    <scope>NUCLEOTIDE SEQUENCE</scope>
    <source>
        <strain evidence="6">SING2019-196</strain>
    </source>
</reference>
<dbReference type="GO" id="GO:0006351">
    <property type="term" value="P:DNA-templated transcription"/>
    <property type="evidence" value="ECO:0007669"/>
    <property type="project" value="InterPro"/>
</dbReference>
<evidence type="ECO:0000259" key="5">
    <source>
        <dbReference type="SMART" id="SM00510"/>
    </source>
</evidence>
<evidence type="ECO:0000313" key="6">
    <source>
        <dbReference type="EMBL" id="GMH30986.1"/>
    </source>
</evidence>
<evidence type="ECO:0000256" key="4">
    <source>
        <dbReference type="ARBA" id="ARBA00023242"/>
    </source>
</evidence>
<evidence type="ECO:0000256" key="2">
    <source>
        <dbReference type="ARBA" id="ARBA00022771"/>
    </source>
</evidence>
<dbReference type="PANTHER" id="PTHR11477:SF0">
    <property type="entry name" value="IP08861P-RELATED"/>
    <property type="match status" value="1"/>
</dbReference>
<dbReference type="Gene3D" id="1.10.472.30">
    <property type="entry name" value="Transcription elongation factor S-II, central domain"/>
    <property type="match status" value="1"/>
</dbReference>
<evidence type="ECO:0000313" key="7">
    <source>
        <dbReference type="Proteomes" id="UP001279734"/>
    </source>
</evidence>
<feature type="domain" description="TFIIS central" evidence="5">
    <location>
        <begin position="6"/>
        <end position="116"/>
    </location>
</feature>
<dbReference type="GO" id="GO:0005634">
    <property type="term" value="C:nucleus"/>
    <property type="evidence" value="ECO:0007669"/>
    <property type="project" value="TreeGrafter"/>
</dbReference>
<proteinExistence type="predicted"/>
<dbReference type="SMART" id="SM00510">
    <property type="entry name" value="TFS2M"/>
    <property type="match status" value="1"/>
</dbReference>
<keyword evidence="1" id="KW-0479">Metal-binding</keyword>
<dbReference type="Proteomes" id="UP001279734">
    <property type="component" value="Unassembled WGS sequence"/>
</dbReference>
<gene>
    <name evidence="6" type="ORF">Nepgr_032829</name>
</gene>
<keyword evidence="7" id="KW-1185">Reference proteome</keyword>
<keyword evidence="4" id="KW-0539">Nucleus</keyword>
<organism evidence="6 7">
    <name type="scientific">Nepenthes gracilis</name>
    <name type="common">Slender pitcher plant</name>
    <dbReference type="NCBI Taxonomy" id="150966"/>
    <lineage>
        <taxon>Eukaryota</taxon>
        <taxon>Viridiplantae</taxon>
        <taxon>Streptophyta</taxon>
        <taxon>Embryophyta</taxon>
        <taxon>Tracheophyta</taxon>
        <taxon>Spermatophyta</taxon>
        <taxon>Magnoliopsida</taxon>
        <taxon>eudicotyledons</taxon>
        <taxon>Gunneridae</taxon>
        <taxon>Pentapetalae</taxon>
        <taxon>Caryophyllales</taxon>
        <taxon>Nepenthaceae</taxon>
        <taxon>Nepenthes</taxon>
    </lineage>
</organism>
<accession>A0AAD3TKV0</accession>
<dbReference type="InterPro" id="IPR003618">
    <property type="entry name" value="TFIIS_cen_dom"/>
</dbReference>
<keyword evidence="2" id="KW-0863">Zinc-finger</keyword>
<keyword evidence="3" id="KW-0862">Zinc</keyword>
<name>A0AAD3TKV0_NEPGR</name>
<dbReference type="PANTHER" id="PTHR11477">
    <property type="entry name" value="TRANSCRIPTION FACTOR S-II ZINC FINGER DOMAIN-CONTAINING PROTEIN"/>
    <property type="match status" value="1"/>
</dbReference>
<dbReference type="SUPFAM" id="SSF46942">
    <property type="entry name" value="Elongation factor TFIIS domain 2"/>
    <property type="match status" value="1"/>
</dbReference>
<dbReference type="AlphaFoldDB" id="A0AAD3TKV0"/>
<dbReference type="GO" id="GO:0008270">
    <property type="term" value="F:zinc ion binding"/>
    <property type="evidence" value="ECO:0007669"/>
    <property type="project" value="UniProtKB-KW"/>
</dbReference>
<evidence type="ECO:0000256" key="1">
    <source>
        <dbReference type="ARBA" id="ARBA00022723"/>
    </source>
</evidence>
<dbReference type="InterPro" id="IPR036575">
    <property type="entry name" value="TFIIS_cen_dom_sf"/>
</dbReference>
<evidence type="ECO:0000256" key="3">
    <source>
        <dbReference type="ARBA" id="ARBA00022833"/>
    </source>
</evidence>